<feature type="domain" description="Glycosyltransferase 2-like" evidence="4">
    <location>
        <begin position="6"/>
        <end position="147"/>
    </location>
</feature>
<dbReference type="CDD" id="cd00761">
    <property type="entry name" value="Glyco_tranf_GTA_type"/>
    <property type="match status" value="1"/>
</dbReference>
<evidence type="ECO:0000313" key="6">
    <source>
        <dbReference type="Proteomes" id="UP000050421"/>
    </source>
</evidence>
<dbReference type="SUPFAM" id="SSF53448">
    <property type="entry name" value="Nucleotide-diphospho-sugar transferases"/>
    <property type="match status" value="1"/>
</dbReference>
<dbReference type="PANTHER" id="PTHR43179">
    <property type="entry name" value="RHAMNOSYLTRANSFERASE WBBL"/>
    <property type="match status" value="1"/>
</dbReference>
<dbReference type="InterPro" id="IPR029044">
    <property type="entry name" value="Nucleotide-diphossugar_trans"/>
</dbReference>
<evidence type="ECO:0000256" key="3">
    <source>
        <dbReference type="ARBA" id="ARBA00022679"/>
    </source>
</evidence>
<accession>A0A0N8KF59</accession>
<gene>
    <name evidence="5" type="ORF">HLUCCX10_13635</name>
</gene>
<evidence type="ECO:0000256" key="2">
    <source>
        <dbReference type="ARBA" id="ARBA00022676"/>
    </source>
</evidence>
<dbReference type="eggNOG" id="COG1216">
    <property type="taxonomic scope" value="Bacteria"/>
</dbReference>
<reference evidence="5 6" key="1">
    <citation type="submission" date="2015-09" db="EMBL/GenBank/DDBJ databases">
        <title>Identification and resolution of microdiversity through metagenomic sequencing of parallel consortia.</title>
        <authorList>
            <person name="Nelson W.C."/>
            <person name="Romine M.F."/>
            <person name="Lindemann S.R."/>
        </authorList>
    </citation>
    <scope>NUCLEOTIDE SEQUENCE [LARGE SCALE GENOMIC DNA]</scope>
    <source>
        <strain evidence="5">HL-49</strain>
    </source>
</reference>
<dbReference type="PANTHER" id="PTHR43179:SF12">
    <property type="entry name" value="GALACTOFURANOSYLTRANSFERASE GLFT2"/>
    <property type="match status" value="1"/>
</dbReference>
<dbReference type="PATRIC" id="fig|1305737.6.peg.3444"/>
<comment type="similarity">
    <text evidence="1">Belongs to the glycosyltransferase 2 family.</text>
</comment>
<dbReference type="EMBL" id="LJXT01000098">
    <property type="protein sequence ID" value="KPQ13226.1"/>
    <property type="molecule type" value="Genomic_DNA"/>
</dbReference>
<evidence type="ECO:0000313" key="5">
    <source>
        <dbReference type="EMBL" id="KPQ13226.1"/>
    </source>
</evidence>
<organism evidence="5 6">
    <name type="scientific">Algoriphagus marincola HL-49</name>
    <dbReference type="NCBI Taxonomy" id="1305737"/>
    <lineage>
        <taxon>Bacteria</taxon>
        <taxon>Pseudomonadati</taxon>
        <taxon>Bacteroidota</taxon>
        <taxon>Cytophagia</taxon>
        <taxon>Cytophagales</taxon>
        <taxon>Cyclobacteriaceae</taxon>
        <taxon>Algoriphagus</taxon>
    </lineage>
</organism>
<dbReference type="GO" id="GO:0016757">
    <property type="term" value="F:glycosyltransferase activity"/>
    <property type="evidence" value="ECO:0007669"/>
    <property type="project" value="UniProtKB-KW"/>
</dbReference>
<protein>
    <submittedName>
        <fullName evidence="5">Putative glycosyltransferase</fullName>
    </submittedName>
</protein>
<dbReference type="Pfam" id="PF00535">
    <property type="entry name" value="Glycos_transf_2"/>
    <property type="match status" value="1"/>
</dbReference>
<evidence type="ECO:0000259" key="4">
    <source>
        <dbReference type="Pfam" id="PF00535"/>
    </source>
</evidence>
<evidence type="ECO:0000256" key="1">
    <source>
        <dbReference type="ARBA" id="ARBA00006739"/>
    </source>
</evidence>
<proteinExistence type="inferred from homology"/>
<name>A0A0N8KF59_9BACT</name>
<keyword evidence="3 5" id="KW-0808">Transferase</keyword>
<sequence length="287" mass="32897">MSPIISVIIPVYKDWIRLQNCLQALQNQSADHDCFEVIVVNNEPNFSPAPLSHFDFRIKVLNQTKPGSYAARNKGLEAVQGKAVMFTDSDCEPDHYWIKRAIELIQKDEFELFAGRIDVVSKIENIWVRYDQAFAFPNESYVHEENFGVTANLLVKAKVFDQVGGFKDSMFTGGDSEFCNRAVKAGFRISYDQSLIVKHPARESWNSLRTKAIRFGGRLPQGKSRLIIWLKLLGKFRIRFSDHSKIWGLSGVSLIDKTAFSHIKQRLRWVEAWESMQVFFGKSAGRK</sequence>
<keyword evidence="2" id="KW-0328">Glycosyltransferase</keyword>
<comment type="caution">
    <text evidence="5">The sequence shown here is derived from an EMBL/GenBank/DDBJ whole genome shotgun (WGS) entry which is preliminary data.</text>
</comment>
<dbReference type="Gene3D" id="3.90.550.10">
    <property type="entry name" value="Spore Coat Polysaccharide Biosynthesis Protein SpsA, Chain A"/>
    <property type="match status" value="1"/>
</dbReference>
<dbReference type="Proteomes" id="UP000050421">
    <property type="component" value="Unassembled WGS sequence"/>
</dbReference>
<dbReference type="AlphaFoldDB" id="A0A0N8KF59"/>
<dbReference type="STRING" id="1305737.GCA_000526355_01803"/>
<dbReference type="InterPro" id="IPR001173">
    <property type="entry name" value="Glyco_trans_2-like"/>
</dbReference>